<organism evidence="1 2">
    <name type="scientific">Longivirga aurantiaca</name>
    <dbReference type="NCBI Taxonomy" id="1837743"/>
    <lineage>
        <taxon>Bacteria</taxon>
        <taxon>Bacillati</taxon>
        <taxon>Actinomycetota</taxon>
        <taxon>Actinomycetes</taxon>
        <taxon>Sporichthyales</taxon>
        <taxon>Sporichthyaceae</taxon>
        <taxon>Longivirga</taxon>
    </lineage>
</organism>
<protein>
    <submittedName>
        <fullName evidence="1">Uncharacterized protein</fullName>
    </submittedName>
</protein>
<comment type="caution">
    <text evidence="1">The sequence shown here is derived from an EMBL/GenBank/DDBJ whole genome shotgun (WGS) entry which is preliminary data.</text>
</comment>
<evidence type="ECO:0000313" key="1">
    <source>
        <dbReference type="EMBL" id="MFC6238506.1"/>
    </source>
</evidence>
<gene>
    <name evidence="1" type="ORF">ACFQGU_11505</name>
</gene>
<evidence type="ECO:0000313" key="2">
    <source>
        <dbReference type="Proteomes" id="UP001596138"/>
    </source>
</evidence>
<dbReference type="RefSeq" id="WP_386766774.1">
    <property type="nucleotide sequence ID" value="NZ_JBHSTI010000008.1"/>
</dbReference>
<keyword evidence="2" id="KW-1185">Reference proteome</keyword>
<dbReference type="Proteomes" id="UP001596138">
    <property type="component" value="Unassembled WGS sequence"/>
</dbReference>
<accession>A0ABW1T1E3</accession>
<sequence length="114" mass="12461">MATIKATCPMCGDVDLTPRQVHVRVVEAIEDDLSRRTYTFGCPQCHEDVEKAADAEVVRLLSTAGVEIERVPVPAEAREHHGGAPIGYDDLLDLALWLETTDDLMAELTARTAS</sequence>
<proteinExistence type="predicted"/>
<dbReference type="EMBL" id="JBHSTI010000008">
    <property type="protein sequence ID" value="MFC6238506.1"/>
    <property type="molecule type" value="Genomic_DNA"/>
</dbReference>
<reference evidence="2" key="1">
    <citation type="journal article" date="2019" name="Int. J. Syst. Evol. Microbiol.">
        <title>The Global Catalogue of Microorganisms (GCM) 10K type strain sequencing project: providing services to taxonomists for standard genome sequencing and annotation.</title>
        <authorList>
            <consortium name="The Broad Institute Genomics Platform"/>
            <consortium name="The Broad Institute Genome Sequencing Center for Infectious Disease"/>
            <person name="Wu L."/>
            <person name="Ma J."/>
        </authorList>
    </citation>
    <scope>NUCLEOTIDE SEQUENCE [LARGE SCALE GENOMIC DNA]</scope>
    <source>
        <strain evidence="2">CGMCC 4.7317</strain>
    </source>
</reference>
<name>A0ABW1T1E3_9ACTN</name>